<protein>
    <recommendedName>
        <fullName evidence="5">Ribosome maturation factor RimM</fullName>
    </recommendedName>
</protein>
<dbReference type="SUPFAM" id="SSF50346">
    <property type="entry name" value="PRC-barrel domain"/>
    <property type="match status" value="1"/>
</dbReference>
<evidence type="ECO:0000256" key="4">
    <source>
        <dbReference type="ARBA" id="ARBA00023186"/>
    </source>
</evidence>
<evidence type="ECO:0000256" key="1">
    <source>
        <dbReference type="ARBA" id="ARBA00022490"/>
    </source>
</evidence>
<comment type="function">
    <text evidence="5">An accessory protein needed during the final step in the assembly of 30S ribosomal subunit, possibly for assembly of the head region. Essential for efficient processing of 16S rRNA. May be needed both before and after RbfA during the maturation of 16S rRNA. It has affinity for free ribosomal 30S subunits but not for 70S ribosomes.</text>
</comment>
<keyword evidence="9" id="KW-1185">Reference proteome</keyword>
<feature type="domain" description="Ribosome maturation factor RimM PRC barrel" evidence="7">
    <location>
        <begin position="111"/>
        <end position="177"/>
    </location>
</feature>
<dbReference type="HAMAP" id="MF_00014">
    <property type="entry name" value="Ribosome_mat_RimM"/>
    <property type="match status" value="1"/>
</dbReference>
<keyword evidence="2 5" id="KW-0690">Ribosome biogenesis</keyword>
<dbReference type="GO" id="GO:0006364">
    <property type="term" value="P:rRNA processing"/>
    <property type="evidence" value="ECO:0007669"/>
    <property type="project" value="UniProtKB-UniRule"/>
</dbReference>
<dbReference type="GO" id="GO:0005840">
    <property type="term" value="C:ribosome"/>
    <property type="evidence" value="ECO:0007669"/>
    <property type="project" value="InterPro"/>
</dbReference>
<dbReference type="InterPro" id="IPR002676">
    <property type="entry name" value="RimM_N"/>
</dbReference>
<accession>A0A2V1IT95</accession>
<feature type="domain" description="RimM N-terminal" evidence="6">
    <location>
        <begin position="15"/>
        <end position="95"/>
    </location>
</feature>
<dbReference type="Gene3D" id="2.30.30.240">
    <property type="entry name" value="PRC-barrel domain"/>
    <property type="match status" value="1"/>
</dbReference>
<dbReference type="NCBIfam" id="TIGR02273">
    <property type="entry name" value="16S_RimM"/>
    <property type="match status" value="1"/>
</dbReference>
<keyword evidence="3 5" id="KW-0698">rRNA processing</keyword>
<dbReference type="Proteomes" id="UP000244905">
    <property type="component" value="Unassembled WGS sequence"/>
</dbReference>
<dbReference type="GO" id="GO:0042274">
    <property type="term" value="P:ribosomal small subunit biogenesis"/>
    <property type="evidence" value="ECO:0007669"/>
    <property type="project" value="UniProtKB-UniRule"/>
</dbReference>
<name>A0A2V1IT95_9BACT</name>
<dbReference type="InterPro" id="IPR011033">
    <property type="entry name" value="PRC_barrel-like_sf"/>
</dbReference>
<evidence type="ECO:0000313" key="9">
    <source>
        <dbReference type="Proteomes" id="UP000244905"/>
    </source>
</evidence>
<dbReference type="Pfam" id="PF24986">
    <property type="entry name" value="PRC_RimM"/>
    <property type="match status" value="1"/>
</dbReference>
<dbReference type="PANTHER" id="PTHR33692:SF1">
    <property type="entry name" value="RIBOSOME MATURATION FACTOR RIMM"/>
    <property type="match status" value="1"/>
</dbReference>
<dbReference type="PANTHER" id="PTHR33692">
    <property type="entry name" value="RIBOSOME MATURATION FACTOR RIMM"/>
    <property type="match status" value="1"/>
</dbReference>
<dbReference type="InterPro" id="IPR009000">
    <property type="entry name" value="Transl_B-barrel_sf"/>
</dbReference>
<comment type="domain">
    <text evidence="5">The PRC barrel domain binds ribosomal protein uS19.</text>
</comment>
<gene>
    <name evidence="5 8" type="primary">rimM</name>
    <name evidence="8" type="ORF">C5O23_02960</name>
</gene>
<proteinExistence type="inferred from homology"/>
<reference evidence="9" key="1">
    <citation type="submission" date="2018-02" db="EMBL/GenBank/DDBJ databases">
        <authorList>
            <person name="Clavel T."/>
            <person name="Strowig T."/>
        </authorList>
    </citation>
    <scope>NUCLEOTIDE SEQUENCE [LARGE SCALE GENOMIC DNA]</scope>
    <source>
        <strain evidence="9">DSM 103720</strain>
    </source>
</reference>
<evidence type="ECO:0000256" key="5">
    <source>
        <dbReference type="HAMAP-Rule" id="MF_00014"/>
    </source>
</evidence>
<organism evidence="8 9">
    <name type="scientific">Duncaniella muris</name>
    <dbReference type="NCBI Taxonomy" id="2094150"/>
    <lineage>
        <taxon>Bacteria</taxon>
        <taxon>Pseudomonadati</taxon>
        <taxon>Bacteroidota</taxon>
        <taxon>Bacteroidia</taxon>
        <taxon>Bacteroidales</taxon>
        <taxon>Muribaculaceae</taxon>
        <taxon>Duncaniella</taxon>
    </lineage>
</organism>
<keyword evidence="4 5" id="KW-0143">Chaperone</keyword>
<evidence type="ECO:0000313" key="8">
    <source>
        <dbReference type="EMBL" id="PWB03688.1"/>
    </source>
</evidence>
<dbReference type="Gene3D" id="2.40.30.60">
    <property type="entry name" value="RimM"/>
    <property type="match status" value="1"/>
</dbReference>
<dbReference type="GO" id="GO:0005737">
    <property type="term" value="C:cytoplasm"/>
    <property type="evidence" value="ECO:0007669"/>
    <property type="project" value="UniProtKB-SubCell"/>
</dbReference>
<dbReference type="AlphaFoldDB" id="A0A2V1IT95"/>
<comment type="subunit">
    <text evidence="5">Binds ribosomal protein uS19.</text>
</comment>
<evidence type="ECO:0000256" key="3">
    <source>
        <dbReference type="ARBA" id="ARBA00022552"/>
    </source>
</evidence>
<dbReference type="InterPro" id="IPR036976">
    <property type="entry name" value="RimM_N_sf"/>
</dbReference>
<dbReference type="InterPro" id="IPR056792">
    <property type="entry name" value="PRC_RimM"/>
</dbReference>
<comment type="subcellular location">
    <subcellularLocation>
        <location evidence="5">Cytoplasm</location>
    </subcellularLocation>
</comment>
<dbReference type="InterPro" id="IPR011961">
    <property type="entry name" value="RimM"/>
</dbReference>
<dbReference type="EMBL" id="PUEC01000004">
    <property type="protein sequence ID" value="PWB03688.1"/>
    <property type="molecule type" value="Genomic_DNA"/>
</dbReference>
<comment type="similarity">
    <text evidence="5">Belongs to the RimM family.</text>
</comment>
<dbReference type="Pfam" id="PF01782">
    <property type="entry name" value="RimM"/>
    <property type="match status" value="1"/>
</dbReference>
<evidence type="ECO:0000256" key="2">
    <source>
        <dbReference type="ARBA" id="ARBA00022517"/>
    </source>
</evidence>
<sequence length="183" mass="20317">MKPLQVIRLSEIAEVGRFNKPHGIKGEISVSINTDIDLNDVKCVIVPIDGIFVPFFLQTVRPKTADTSLITIDGIDSEEKAQSLTNRPLFILRSDLQDDDDDNNEDGFYASDLIGFKVNDMTHGVIGEISDINDSTQNILFIVKTPDGKELMIPVVDEFILSIDPENETINTDIPSEILTLND</sequence>
<evidence type="ECO:0000259" key="7">
    <source>
        <dbReference type="Pfam" id="PF24986"/>
    </source>
</evidence>
<comment type="caution">
    <text evidence="8">The sequence shown here is derived from an EMBL/GenBank/DDBJ whole genome shotgun (WGS) entry which is preliminary data.</text>
</comment>
<dbReference type="SUPFAM" id="SSF50447">
    <property type="entry name" value="Translation proteins"/>
    <property type="match status" value="1"/>
</dbReference>
<keyword evidence="1 5" id="KW-0963">Cytoplasm</keyword>
<dbReference type="GO" id="GO:0043022">
    <property type="term" value="F:ribosome binding"/>
    <property type="evidence" value="ECO:0007669"/>
    <property type="project" value="InterPro"/>
</dbReference>
<evidence type="ECO:0000259" key="6">
    <source>
        <dbReference type="Pfam" id="PF01782"/>
    </source>
</evidence>